<dbReference type="PANTHER" id="PTHR28307">
    <property type="entry name" value="PROTEIN PAL1"/>
    <property type="match status" value="1"/>
</dbReference>
<feature type="compositionally biased region" description="Polar residues" evidence="1">
    <location>
        <begin position="78"/>
        <end position="93"/>
    </location>
</feature>
<feature type="compositionally biased region" description="Low complexity" evidence="1">
    <location>
        <begin position="38"/>
        <end position="59"/>
    </location>
</feature>
<feature type="compositionally biased region" description="Basic residues" evidence="1">
    <location>
        <begin position="385"/>
        <end position="399"/>
    </location>
</feature>
<reference evidence="2 3" key="1">
    <citation type="journal article" date="2023" name="G3 (Bethesda)">
        <title>A chromosome-level genome assembly of Zasmidium syzygii isolated from banana leaves.</title>
        <authorList>
            <person name="van Westerhoven A.C."/>
            <person name="Mehrabi R."/>
            <person name="Talebi R."/>
            <person name="Steentjes M.B.F."/>
            <person name="Corcolon B."/>
            <person name="Chong P.A."/>
            <person name="Kema G.H.J."/>
            <person name="Seidl M.F."/>
        </authorList>
    </citation>
    <scope>NUCLEOTIDE SEQUENCE [LARGE SCALE GENOMIC DNA]</scope>
    <source>
        <strain evidence="2 3">P124</strain>
    </source>
</reference>
<comment type="caution">
    <text evidence="2">The sequence shown here is derived from an EMBL/GenBank/DDBJ whole genome shotgun (WGS) entry which is preliminary data.</text>
</comment>
<dbReference type="Proteomes" id="UP001305779">
    <property type="component" value="Unassembled WGS sequence"/>
</dbReference>
<name>A0ABR0EDQ1_ZASCE</name>
<protein>
    <recommendedName>
        <fullName evidence="4">Pal1 cell morphology</fullName>
    </recommendedName>
</protein>
<proteinExistence type="predicted"/>
<evidence type="ECO:0000256" key="1">
    <source>
        <dbReference type="SAM" id="MobiDB-lite"/>
    </source>
</evidence>
<organism evidence="2 3">
    <name type="scientific">Zasmidium cellare</name>
    <name type="common">Wine cellar mold</name>
    <name type="synonym">Racodium cellare</name>
    <dbReference type="NCBI Taxonomy" id="395010"/>
    <lineage>
        <taxon>Eukaryota</taxon>
        <taxon>Fungi</taxon>
        <taxon>Dikarya</taxon>
        <taxon>Ascomycota</taxon>
        <taxon>Pezizomycotina</taxon>
        <taxon>Dothideomycetes</taxon>
        <taxon>Dothideomycetidae</taxon>
        <taxon>Mycosphaerellales</taxon>
        <taxon>Mycosphaerellaceae</taxon>
        <taxon>Zasmidium</taxon>
    </lineage>
</organism>
<feature type="compositionally biased region" description="Basic and acidic residues" evidence="1">
    <location>
        <begin position="151"/>
        <end position="169"/>
    </location>
</feature>
<evidence type="ECO:0008006" key="4">
    <source>
        <dbReference type="Google" id="ProtNLM"/>
    </source>
</evidence>
<dbReference type="Pfam" id="PF08316">
    <property type="entry name" value="Pal1"/>
    <property type="match status" value="1"/>
</dbReference>
<dbReference type="PANTHER" id="PTHR28307:SF1">
    <property type="entry name" value="PAL1 CELL MORPHOLOGY PROTEIN"/>
    <property type="match status" value="1"/>
</dbReference>
<keyword evidence="3" id="KW-1185">Reference proteome</keyword>
<dbReference type="InterPro" id="IPR013226">
    <property type="entry name" value="Pal1"/>
</dbReference>
<gene>
    <name evidence="2" type="ORF">PRZ48_009836</name>
</gene>
<evidence type="ECO:0000313" key="3">
    <source>
        <dbReference type="Proteomes" id="UP001305779"/>
    </source>
</evidence>
<feature type="compositionally biased region" description="Basic and acidic residues" evidence="1">
    <location>
        <begin position="95"/>
        <end position="116"/>
    </location>
</feature>
<sequence>MTQAVGSKEAAAYLIDPMNAPEPSAETGPGTHFGSTFAPAPAQKKASSPTTPPRTSLSSNNPFRDSTEQRRSPKASPNGKNVATSSERPVSQRHSPRERFPDYRAEAFSDYKESPRRRSQPPPSYDDATGSASKDPAHRHRRRTSSLKQRYPGDRSHEPLEIIRKDSKKAYRSPHLRKHHIPGPDTIDRLDPAIAGRAYHHEGPYDAALLARNTSYDNSPVAALKTSNEEALKATPQESIKDAVERHKPLDGVASVPPGMPDRFGRTYNYEEGADLMHEENNDGPGYKRWAGKDYSPDDLKGESEPAFSLDRALRAHKISDSGIELQEGTHLMKDYNKKKADGTLDTRDPVHIAGDDGKYADMEFANTHDVDAGVRRSGSLREGLKKRIGSLRKKRADS</sequence>
<evidence type="ECO:0000313" key="2">
    <source>
        <dbReference type="EMBL" id="KAK4499323.1"/>
    </source>
</evidence>
<dbReference type="EMBL" id="JAXOVC010000007">
    <property type="protein sequence ID" value="KAK4499323.1"/>
    <property type="molecule type" value="Genomic_DNA"/>
</dbReference>
<feature type="region of interest" description="Disordered" evidence="1">
    <location>
        <begin position="368"/>
        <end position="399"/>
    </location>
</feature>
<accession>A0ABR0EDQ1</accession>
<feature type="compositionally biased region" description="Basic residues" evidence="1">
    <location>
        <begin position="170"/>
        <end position="181"/>
    </location>
</feature>
<feature type="region of interest" description="Disordered" evidence="1">
    <location>
        <begin position="15"/>
        <end position="188"/>
    </location>
</feature>